<dbReference type="GO" id="GO:0020037">
    <property type="term" value="F:heme binding"/>
    <property type="evidence" value="ECO:0007669"/>
    <property type="project" value="TreeGrafter"/>
</dbReference>
<dbReference type="Gene3D" id="3.90.420.10">
    <property type="entry name" value="Oxidoreductase, molybdopterin-binding domain"/>
    <property type="match status" value="1"/>
</dbReference>
<dbReference type="KEGG" id="spue:AB5L97_07410"/>
<dbReference type="SUPFAM" id="SSF56524">
    <property type="entry name" value="Oxidoreductase molybdopterin-binding domain"/>
    <property type="match status" value="1"/>
</dbReference>
<keyword evidence="2" id="KW-0472">Membrane</keyword>
<evidence type="ECO:0000313" key="4">
    <source>
        <dbReference type="EMBL" id="XDP46820.1"/>
    </source>
</evidence>
<gene>
    <name evidence="4" type="ORF">AB5L97_07410</name>
</gene>
<dbReference type="RefSeq" id="WP_369047047.1">
    <property type="nucleotide sequence ID" value="NZ_CP163302.1"/>
</dbReference>
<sequence length="570" mass="58449">MSLEPRPAAPPGRSATRGRTVFAALAGVLAAASGVLAGELGAALMSPSLSPVSAVGGAVVDFAPPAAKDWAIQAFGTGDKAFLVTVIAIVLALLGAAAGLLELRRAGLGVGLAGLIGLVGLAAVATRSLSSAPAWVCALIAGAVAMSLVRWLVGRLRREATAGTAHDAAGALPASMEPSASVESPASVEPPRSAEFPTSARPTGPVPEGWGTARFPRRGFLRAFAGTAVVVALGGAVTAVVRGASLAAAAAREALRLPTPADPAPAIPTGAEVGVHGVSPLVTANPDFYRIDTAFVVPSVDATGWRLAVTGLVDHPLTITWQELLAQPLVERYVTLTCVSNEVGGTLIGNARWLGWPVRELLARAQPQSGADMVLSRSVDGFTAGTPLEALTDPGRDALLAVAMNGEPLPPEHGFPVRLVVPGLYGYVSATKWVTELKVTTFAADTAYWSTRGWSEKGPVKTASRIDVPRRGTRVAAGDVTVAGVAWAQHRGIALVEVKVDDGAWQPARLGTGISRDTWYQWAASVRLAPGQHRVAVRATDGDGQVQTPNVAPPAPDGATGYDIIELEAT</sequence>
<name>A0AB39L701_9MICC</name>
<reference evidence="4" key="1">
    <citation type="submission" date="2024-07" db="EMBL/GenBank/DDBJ databases">
        <authorList>
            <person name="fu j."/>
        </authorList>
    </citation>
    <scope>NUCLEOTIDE SEQUENCE</scope>
    <source>
        <strain evidence="4">P10A9</strain>
    </source>
</reference>
<keyword evidence="2" id="KW-0812">Transmembrane</keyword>
<dbReference type="Pfam" id="PF00174">
    <property type="entry name" value="Oxidored_molyb"/>
    <property type="match status" value="1"/>
</dbReference>
<dbReference type="PANTHER" id="PTHR19372:SF7">
    <property type="entry name" value="SULFITE OXIDASE, MITOCHONDRIAL"/>
    <property type="match status" value="1"/>
</dbReference>
<dbReference type="GO" id="GO:0006790">
    <property type="term" value="P:sulfur compound metabolic process"/>
    <property type="evidence" value="ECO:0007669"/>
    <property type="project" value="TreeGrafter"/>
</dbReference>
<accession>A0AB39L701</accession>
<feature type="transmembrane region" description="Helical" evidence="2">
    <location>
        <begin position="108"/>
        <end position="126"/>
    </location>
</feature>
<dbReference type="SUPFAM" id="SSF81296">
    <property type="entry name" value="E set domains"/>
    <property type="match status" value="1"/>
</dbReference>
<feature type="region of interest" description="Disordered" evidence="1">
    <location>
        <begin position="167"/>
        <end position="208"/>
    </location>
</feature>
<dbReference type="InterPro" id="IPR014756">
    <property type="entry name" value="Ig_E-set"/>
</dbReference>
<organism evidence="4">
    <name type="scientific">Sinomonas puerhi</name>
    <dbReference type="NCBI Taxonomy" id="3238584"/>
    <lineage>
        <taxon>Bacteria</taxon>
        <taxon>Bacillati</taxon>
        <taxon>Actinomycetota</taxon>
        <taxon>Actinomycetes</taxon>
        <taxon>Micrococcales</taxon>
        <taxon>Micrococcaceae</taxon>
        <taxon>Sinomonas</taxon>
    </lineage>
</organism>
<evidence type="ECO:0000259" key="3">
    <source>
        <dbReference type="Pfam" id="PF00174"/>
    </source>
</evidence>
<feature type="transmembrane region" description="Helical" evidence="2">
    <location>
        <begin position="220"/>
        <end position="241"/>
    </location>
</feature>
<dbReference type="InterPro" id="IPR000572">
    <property type="entry name" value="OxRdtase_Mopterin-bd_dom"/>
</dbReference>
<protein>
    <submittedName>
        <fullName evidence="4">Molybdopterin-dependent oxidoreductase</fullName>
    </submittedName>
</protein>
<dbReference type="GO" id="GO:0043546">
    <property type="term" value="F:molybdopterin cofactor binding"/>
    <property type="evidence" value="ECO:0007669"/>
    <property type="project" value="TreeGrafter"/>
</dbReference>
<feature type="transmembrane region" description="Helical" evidence="2">
    <location>
        <begin position="81"/>
        <end position="101"/>
    </location>
</feature>
<dbReference type="Gene3D" id="2.60.40.650">
    <property type="match status" value="1"/>
</dbReference>
<evidence type="ECO:0000256" key="2">
    <source>
        <dbReference type="SAM" id="Phobius"/>
    </source>
</evidence>
<dbReference type="EMBL" id="CP163302">
    <property type="protein sequence ID" value="XDP46820.1"/>
    <property type="molecule type" value="Genomic_DNA"/>
</dbReference>
<feature type="transmembrane region" description="Helical" evidence="2">
    <location>
        <begin position="132"/>
        <end position="153"/>
    </location>
</feature>
<dbReference type="GO" id="GO:0008482">
    <property type="term" value="F:sulfite oxidase activity"/>
    <property type="evidence" value="ECO:0007669"/>
    <property type="project" value="TreeGrafter"/>
</dbReference>
<proteinExistence type="predicted"/>
<feature type="domain" description="Oxidoreductase molybdopterin-binding" evidence="3">
    <location>
        <begin position="296"/>
        <end position="446"/>
    </location>
</feature>
<evidence type="ECO:0000256" key="1">
    <source>
        <dbReference type="SAM" id="MobiDB-lite"/>
    </source>
</evidence>
<dbReference type="InterPro" id="IPR036374">
    <property type="entry name" value="OxRdtase_Mopterin-bd_sf"/>
</dbReference>
<dbReference type="PANTHER" id="PTHR19372">
    <property type="entry name" value="SULFITE REDUCTASE"/>
    <property type="match status" value="1"/>
</dbReference>
<keyword evidence="2" id="KW-1133">Transmembrane helix</keyword>
<dbReference type="AlphaFoldDB" id="A0AB39L701"/>